<accession>A0ACB8RK25</accession>
<protein>
    <submittedName>
        <fullName evidence="1">Uncharacterized protein</fullName>
    </submittedName>
</protein>
<reference evidence="1" key="2">
    <citation type="journal article" date="2022" name="New Phytol.">
        <title>Evolutionary transition to the ectomycorrhizal habit in the genomes of a hyperdiverse lineage of mushroom-forming fungi.</title>
        <authorList>
            <person name="Looney B."/>
            <person name="Miyauchi S."/>
            <person name="Morin E."/>
            <person name="Drula E."/>
            <person name="Courty P.E."/>
            <person name="Kohler A."/>
            <person name="Kuo A."/>
            <person name="LaButti K."/>
            <person name="Pangilinan J."/>
            <person name="Lipzen A."/>
            <person name="Riley R."/>
            <person name="Andreopoulos W."/>
            <person name="He G."/>
            <person name="Johnson J."/>
            <person name="Nolan M."/>
            <person name="Tritt A."/>
            <person name="Barry K.W."/>
            <person name="Grigoriev I.V."/>
            <person name="Nagy L.G."/>
            <person name="Hibbett D."/>
            <person name="Henrissat B."/>
            <person name="Matheny P.B."/>
            <person name="Labbe J."/>
            <person name="Martin F.M."/>
        </authorList>
    </citation>
    <scope>NUCLEOTIDE SEQUENCE</scope>
    <source>
        <strain evidence="1">FP105234-sp</strain>
    </source>
</reference>
<name>A0ACB8RK25_9AGAM</name>
<evidence type="ECO:0000313" key="2">
    <source>
        <dbReference type="Proteomes" id="UP000814033"/>
    </source>
</evidence>
<evidence type="ECO:0000313" key="1">
    <source>
        <dbReference type="EMBL" id="KAI0043868.1"/>
    </source>
</evidence>
<proteinExistence type="predicted"/>
<comment type="caution">
    <text evidence="1">The sequence shown here is derived from an EMBL/GenBank/DDBJ whole genome shotgun (WGS) entry which is preliminary data.</text>
</comment>
<gene>
    <name evidence="1" type="ORF">FA95DRAFT_1562881</name>
</gene>
<keyword evidence="2" id="KW-1185">Reference proteome</keyword>
<reference evidence="1" key="1">
    <citation type="submission" date="2021-02" db="EMBL/GenBank/DDBJ databases">
        <authorList>
            <consortium name="DOE Joint Genome Institute"/>
            <person name="Ahrendt S."/>
            <person name="Looney B.P."/>
            <person name="Miyauchi S."/>
            <person name="Morin E."/>
            <person name="Drula E."/>
            <person name="Courty P.E."/>
            <person name="Chicoki N."/>
            <person name="Fauchery L."/>
            <person name="Kohler A."/>
            <person name="Kuo A."/>
            <person name="Labutti K."/>
            <person name="Pangilinan J."/>
            <person name="Lipzen A."/>
            <person name="Riley R."/>
            <person name="Andreopoulos W."/>
            <person name="He G."/>
            <person name="Johnson J."/>
            <person name="Barry K.W."/>
            <person name="Grigoriev I.V."/>
            <person name="Nagy L."/>
            <person name="Hibbett D."/>
            <person name="Henrissat B."/>
            <person name="Matheny P.B."/>
            <person name="Labbe J."/>
            <person name="Martin F."/>
        </authorList>
    </citation>
    <scope>NUCLEOTIDE SEQUENCE</scope>
    <source>
        <strain evidence="1">FP105234-sp</strain>
    </source>
</reference>
<sequence>MAGGCLATLTRGHLGRGSDRAGRRSTRLLAAGLVSAYVLLGDYLTRWACRRLNVSASLTSDALYCNNSSYMRYRGPCAPPGGHRRHSLMHDSSV</sequence>
<dbReference type="EMBL" id="MU276002">
    <property type="protein sequence ID" value="KAI0043868.1"/>
    <property type="molecule type" value="Genomic_DNA"/>
</dbReference>
<dbReference type="Proteomes" id="UP000814033">
    <property type="component" value="Unassembled WGS sequence"/>
</dbReference>
<organism evidence="1 2">
    <name type="scientific">Auriscalpium vulgare</name>
    <dbReference type="NCBI Taxonomy" id="40419"/>
    <lineage>
        <taxon>Eukaryota</taxon>
        <taxon>Fungi</taxon>
        <taxon>Dikarya</taxon>
        <taxon>Basidiomycota</taxon>
        <taxon>Agaricomycotina</taxon>
        <taxon>Agaricomycetes</taxon>
        <taxon>Russulales</taxon>
        <taxon>Auriscalpiaceae</taxon>
        <taxon>Auriscalpium</taxon>
    </lineage>
</organism>